<evidence type="ECO:0000256" key="5">
    <source>
        <dbReference type="ARBA" id="ARBA00023204"/>
    </source>
</evidence>
<dbReference type="GO" id="GO:0005737">
    <property type="term" value="C:cytoplasm"/>
    <property type="evidence" value="ECO:0007669"/>
    <property type="project" value="UniProtKB-SubCell"/>
</dbReference>
<dbReference type="SUPFAM" id="SSF47781">
    <property type="entry name" value="RuvA domain 2-like"/>
    <property type="match status" value="1"/>
</dbReference>
<dbReference type="InterPro" id="IPR004791">
    <property type="entry name" value="UvrC"/>
</dbReference>
<dbReference type="Pfam" id="PF08459">
    <property type="entry name" value="UvrC_RNaseH_dom"/>
    <property type="match status" value="1"/>
</dbReference>
<feature type="domain" description="GIY-YIG" evidence="9">
    <location>
        <begin position="46"/>
        <end position="124"/>
    </location>
</feature>
<comment type="subcellular location">
    <subcellularLocation>
        <location evidence="7">Cytoplasm</location>
    </subcellularLocation>
</comment>
<dbReference type="GO" id="GO:0003677">
    <property type="term" value="F:DNA binding"/>
    <property type="evidence" value="ECO:0007669"/>
    <property type="project" value="UniProtKB-UniRule"/>
</dbReference>
<dbReference type="NCBIfam" id="NF001824">
    <property type="entry name" value="PRK00558.1-5"/>
    <property type="match status" value="1"/>
</dbReference>
<evidence type="ECO:0000259" key="10">
    <source>
        <dbReference type="PROSITE" id="PS50165"/>
    </source>
</evidence>
<dbReference type="Pfam" id="PF22920">
    <property type="entry name" value="UvrC_RNaseH"/>
    <property type="match status" value="1"/>
</dbReference>
<evidence type="ECO:0000256" key="6">
    <source>
        <dbReference type="ARBA" id="ARBA00023236"/>
    </source>
</evidence>
<protein>
    <recommendedName>
        <fullName evidence="7">UvrABC system protein C</fullName>
        <shortName evidence="7">Protein UvrC</shortName>
    </recommendedName>
    <alternativeName>
        <fullName evidence="7">Excinuclease ABC subunit C</fullName>
    </alternativeName>
</protein>
<dbReference type="AlphaFoldDB" id="A0AAF0CGF3"/>
<dbReference type="PANTHER" id="PTHR30562">
    <property type="entry name" value="UVRC/OXIDOREDUCTASE"/>
    <property type="match status" value="1"/>
</dbReference>
<dbReference type="InterPro" id="IPR003583">
    <property type="entry name" value="Hlx-hairpin-Hlx_DNA-bd_motif"/>
</dbReference>
<evidence type="ECO:0000313" key="11">
    <source>
        <dbReference type="EMBL" id="WDI30597.1"/>
    </source>
</evidence>
<keyword evidence="6 7" id="KW-0742">SOS response</keyword>
<sequence>MLKYNLERERLVNQYTMSPEIETSVSKAAPLKGADLIADHVTRLPAKPGVYRMINAKGDVLYVGKAKSLKARVSSYAKGGGHSNRIMRMIAETCAMEFVVTATETEALLLEANLIKQLKPRYNVILRDDKSFPYILVAEDHEAPQILKHRGARKREGAYYGPFASAGAVNRTLNTLQKAFLLRSCTDSVYEGRTRPCLLHQIKRCAAPCVDLISKEDYLALVNEAKTFLSGESAKVQRTLSEQMEAASTDLDFERAAALRDRIRALSYIQGAQDINPGGVEEADVFAIHSEGGQSCVQVFFFRGGQNWGNHAYFPKHDKEDEPEAILDAFIAQFYDSREPPRLILVSHTPPQAGLLMQALSLRAERNVAITQPQRGAKRDLVKSAGLNARESLSRRMAESASQQKSLRQLADILALEAPPERIEVYDNSHIQGANAVGAMIVAGPEGFVKNQYRKFNIKTESLAAGDDFGMMREVITRRFARLMKDENAERPDLIIIDGGKGQLSVVLDALKELGADPEAEGITIIGVAKGRRETEDGGKRIDRTMAATGEQIVMSGREPFMLPPRDPGLFVLQRMRDEAHRFAIGAHRAKRKKAIAANPLDAVPGIGAKRKRALLNHFGSAKEIARAKPKDLQAVEGVSAALAQKIYDHFHDG</sequence>
<dbReference type="KEGG" id="hfl:PUV54_11590"/>
<keyword evidence="2 7" id="KW-0227">DNA damage</keyword>
<dbReference type="GO" id="GO:0006289">
    <property type="term" value="P:nucleotide-excision repair"/>
    <property type="evidence" value="ECO:0007669"/>
    <property type="project" value="UniProtKB-UniRule"/>
</dbReference>
<keyword evidence="4 7" id="KW-0267">Excision nuclease</keyword>
<comment type="function">
    <text evidence="7">The UvrABC repair system catalyzes the recognition and processing of DNA lesions. UvrC both incises the 5' and 3' sides of the lesion. The N-terminal half is responsible for the 3' incision and the C-terminal half is responsible for the 5' incision.</text>
</comment>
<keyword evidence="12" id="KW-1185">Reference proteome</keyword>
<name>A0AAF0CGF3_9PROT</name>
<dbReference type="InterPro" id="IPR036876">
    <property type="entry name" value="UVR_dom_sf"/>
</dbReference>
<keyword evidence="1 7" id="KW-0963">Cytoplasm</keyword>
<dbReference type="InterPro" id="IPR050066">
    <property type="entry name" value="UvrABC_protein_C"/>
</dbReference>
<dbReference type="GO" id="GO:0009381">
    <property type="term" value="F:excinuclease ABC activity"/>
    <property type="evidence" value="ECO:0007669"/>
    <property type="project" value="UniProtKB-UniRule"/>
</dbReference>
<dbReference type="HAMAP" id="MF_00203">
    <property type="entry name" value="UvrC"/>
    <property type="match status" value="1"/>
</dbReference>
<dbReference type="InterPro" id="IPR010994">
    <property type="entry name" value="RuvA_2-like"/>
</dbReference>
<evidence type="ECO:0000256" key="7">
    <source>
        <dbReference type="HAMAP-Rule" id="MF_00203"/>
    </source>
</evidence>
<dbReference type="InterPro" id="IPR000305">
    <property type="entry name" value="GIY-YIG_endonuc"/>
</dbReference>
<evidence type="ECO:0000256" key="4">
    <source>
        <dbReference type="ARBA" id="ARBA00022881"/>
    </source>
</evidence>
<dbReference type="SUPFAM" id="SSF82771">
    <property type="entry name" value="GIY-YIG endonuclease"/>
    <property type="match status" value="1"/>
</dbReference>
<dbReference type="InterPro" id="IPR001943">
    <property type="entry name" value="UVR_dom"/>
</dbReference>
<dbReference type="SMART" id="SM00465">
    <property type="entry name" value="GIYc"/>
    <property type="match status" value="1"/>
</dbReference>
<evidence type="ECO:0000256" key="2">
    <source>
        <dbReference type="ARBA" id="ARBA00022763"/>
    </source>
</evidence>
<dbReference type="SMART" id="SM00278">
    <property type="entry name" value="HhH1"/>
    <property type="match status" value="2"/>
</dbReference>
<dbReference type="NCBIfam" id="TIGR00194">
    <property type="entry name" value="uvrC"/>
    <property type="match status" value="1"/>
</dbReference>
<dbReference type="Pfam" id="PF01541">
    <property type="entry name" value="GIY-YIG"/>
    <property type="match status" value="1"/>
</dbReference>
<keyword evidence="3 7" id="KW-0228">DNA excision</keyword>
<evidence type="ECO:0000256" key="1">
    <source>
        <dbReference type="ARBA" id="ARBA00022490"/>
    </source>
</evidence>
<feature type="domain" description="UVR" evidence="8">
    <location>
        <begin position="234"/>
        <end position="269"/>
    </location>
</feature>
<dbReference type="Proteomes" id="UP001214043">
    <property type="component" value="Chromosome"/>
</dbReference>
<proteinExistence type="inferred from homology"/>
<dbReference type="InterPro" id="IPR001162">
    <property type="entry name" value="UvrC_RNase_H_dom"/>
</dbReference>
<dbReference type="EMBL" id="CP118166">
    <property type="protein sequence ID" value="WDI30597.1"/>
    <property type="molecule type" value="Genomic_DNA"/>
</dbReference>
<organism evidence="11 12">
    <name type="scientific">Hyphococcus flavus</name>
    <dbReference type="NCBI Taxonomy" id="1866326"/>
    <lineage>
        <taxon>Bacteria</taxon>
        <taxon>Pseudomonadati</taxon>
        <taxon>Pseudomonadota</taxon>
        <taxon>Alphaproteobacteria</taxon>
        <taxon>Parvularculales</taxon>
        <taxon>Parvularculaceae</taxon>
        <taxon>Hyphococcus</taxon>
    </lineage>
</organism>
<evidence type="ECO:0000259" key="9">
    <source>
        <dbReference type="PROSITE" id="PS50164"/>
    </source>
</evidence>
<dbReference type="InterPro" id="IPR035901">
    <property type="entry name" value="GIY-YIG_endonuc_sf"/>
</dbReference>
<dbReference type="Pfam" id="PF02151">
    <property type="entry name" value="UVR"/>
    <property type="match status" value="1"/>
</dbReference>
<evidence type="ECO:0000259" key="8">
    <source>
        <dbReference type="PROSITE" id="PS50151"/>
    </source>
</evidence>
<dbReference type="Pfam" id="PF14520">
    <property type="entry name" value="HHH_5"/>
    <property type="match status" value="1"/>
</dbReference>
<dbReference type="FunFam" id="3.40.1440.10:FF:000001">
    <property type="entry name" value="UvrABC system protein C"/>
    <property type="match status" value="1"/>
</dbReference>
<dbReference type="SUPFAM" id="SSF46600">
    <property type="entry name" value="C-terminal UvrC-binding domain of UvrB"/>
    <property type="match status" value="1"/>
</dbReference>
<dbReference type="InterPro" id="IPR038476">
    <property type="entry name" value="UvrC_RNase_H_dom_sf"/>
</dbReference>
<dbReference type="Gene3D" id="1.10.150.20">
    <property type="entry name" value="5' to 3' exonuclease, C-terminal subdomain"/>
    <property type="match status" value="1"/>
</dbReference>
<dbReference type="Gene3D" id="3.40.1440.10">
    <property type="entry name" value="GIY-YIG endonuclease"/>
    <property type="match status" value="1"/>
</dbReference>
<gene>
    <name evidence="7 11" type="primary">uvrC</name>
    <name evidence="11" type="ORF">PUV54_11590</name>
</gene>
<dbReference type="Gene3D" id="3.30.420.340">
    <property type="entry name" value="UvrC, RNAse H endonuclease domain"/>
    <property type="match status" value="1"/>
</dbReference>
<feature type="domain" description="UvrC family homology region profile" evidence="10">
    <location>
        <begin position="285"/>
        <end position="511"/>
    </location>
</feature>
<comment type="similarity">
    <text evidence="7">Belongs to the UvrC family.</text>
</comment>
<comment type="subunit">
    <text evidence="7">Interacts with UvrB in an incision complex.</text>
</comment>
<dbReference type="GO" id="GO:0009380">
    <property type="term" value="C:excinuclease repair complex"/>
    <property type="evidence" value="ECO:0007669"/>
    <property type="project" value="InterPro"/>
</dbReference>
<dbReference type="InterPro" id="IPR047296">
    <property type="entry name" value="GIY-YIG_UvrC_Cho"/>
</dbReference>
<dbReference type="GO" id="GO:0009432">
    <property type="term" value="P:SOS response"/>
    <property type="evidence" value="ECO:0007669"/>
    <property type="project" value="UniProtKB-UniRule"/>
</dbReference>
<keyword evidence="5 7" id="KW-0234">DNA repair</keyword>
<dbReference type="PROSITE" id="PS50151">
    <property type="entry name" value="UVR"/>
    <property type="match status" value="1"/>
</dbReference>
<evidence type="ECO:0000256" key="3">
    <source>
        <dbReference type="ARBA" id="ARBA00022769"/>
    </source>
</evidence>
<accession>A0AAF0CGF3</accession>
<reference evidence="11" key="1">
    <citation type="submission" date="2023-02" db="EMBL/GenBank/DDBJ databases">
        <title>Genome sequence of Hyphococcus flavus.</title>
        <authorList>
            <person name="Rong J.-C."/>
            <person name="Zhao Q."/>
            <person name="Yi M."/>
            <person name="Wu J.-Y."/>
        </authorList>
    </citation>
    <scope>NUCLEOTIDE SEQUENCE</scope>
    <source>
        <strain evidence="11">MCCC 1K03223</strain>
    </source>
</reference>
<evidence type="ECO:0000313" key="12">
    <source>
        <dbReference type="Proteomes" id="UP001214043"/>
    </source>
</evidence>
<dbReference type="PROSITE" id="PS50164">
    <property type="entry name" value="GIY_YIG"/>
    <property type="match status" value="1"/>
</dbReference>
<dbReference type="CDD" id="cd10434">
    <property type="entry name" value="GIY-YIG_UvrC_Cho"/>
    <property type="match status" value="1"/>
</dbReference>
<dbReference type="Gene3D" id="4.10.860.10">
    <property type="entry name" value="UVR domain"/>
    <property type="match status" value="1"/>
</dbReference>
<dbReference type="PROSITE" id="PS50165">
    <property type="entry name" value="UVRC"/>
    <property type="match status" value="1"/>
</dbReference>
<dbReference type="PANTHER" id="PTHR30562:SF1">
    <property type="entry name" value="UVRABC SYSTEM PROTEIN C"/>
    <property type="match status" value="1"/>
</dbReference>